<proteinExistence type="predicted"/>
<comment type="caution">
    <text evidence="1">The sequence shown here is derived from an EMBL/GenBank/DDBJ whole genome shotgun (WGS) entry which is preliminary data.</text>
</comment>
<gene>
    <name evidence="1" type="ORF">MtrunA17_Chr8g0342171</name>
</gene>
<evidence type="ECO:0000313" key="1">
    <source>
        <dbReference type="EMBL" id="RHN39283.1"/>
    </source>
</evidence>
<evidence type="ECO:0000313" key="2">
    <source>
        <dbReference type="Proteomes" id="UP000265566"/>
    </source>
</evidence>
<sequence>MQDLAREGLPHAHLRLSHAHMRIFVGKNSPLLVFQDGSIEKT</sequence>
<accession>A0A396GEX6</accession>
<dbReference type="EMBL" id="PSQE01000008">
    <property type="protein sequence ID" value="RHN39283.1"/>
    <property type="molecule type" value="Genomic_DNA"/>
</dbReference>
<reference evidence="2" key="1">
    <citation type="journal article" date="2018" name="Nat. Plants">
        <title>Whole-genome landscape of Medicago truncatula symbiotic genes.</title>
        <authorList>
            <person name="Pecrix Y."/>
            <person name="Staton S.E."/>
            <person name="Sallet E."/>
            <person name="Lelandais-Briere C."/>
            <person name="Moreau S."/>
            <person name="Carrere S."/>
            <person name="Blein T."/>
            <person name="Jardinaud M.F."/>
            <person name="Latrasse D."/>
            <person name="Zouine M."/>
            <person name="Zahm M."/>
            <person name="Kreplak J."/>
            <person name="Mayjonade B."/>
            <person name="Satge C."/>
            <person name="Perez M."/>
            <person name="Cauet S."/>
            <person name="Marande W."/>
            <person name="Chantry-Darmon C."/>
            <person name="Lopez-Roques C."/>
            <person name="Bouchez O."/>
            <person name="Berard A."/>
            <person name="Debelle F."/>
            <person name="Munos S."/>
            <person name="Bendahmane A."/>
            <person name="Berges H."/>
            <person name="Niebel A."/>
            <person name="Buitink J."/>
            <person name="Frugier F."/>
            <person name="Benhamed M."/>
            <person name="Crespi M."/>
            <person name="Gouzy J."/>
            <person name="Gamas P."/>
        </authorList>
    </citation>
    <scope>NUCLEOTIDE SEQUENCE [LARGE SCALE GENOMIC DNA]</scope>
    <source>
        <strain evidence="2">cv. Jemalong A17</strain>
    </source>
</reference>
<dbReference type="AlphaFoldDB" id="A0A396GEX6"/>
<dbReference type="Proteomes" id="UP000265566">
    <property type="component" value="Chromosome 8"/>
</dbReference>
<organism evidence="1 2">
    <name type="scientific">Medicago truncatula</name>
    <name type="common">Barrel medic</name>
    <name type="synonym">Medicago tribuloides</name>
    <dbReference type="NCBI Taxonomy" id="3880"/>
    <lineage>
        <taxon>Eukaryota</taxon>
        <taxon>Viridiplantae</taxon>
        <taxon>Streptophyta</taxon>
        <taxon>Embryophyta</taxon>
        <taxon>Tracheophyta</taxon>
        <taxon>Spermatophyta</taxon>
        <taxon>Magnoliopsida</taxon>
        <taxon>eudicotyledons</taxon>
        <taxon>Gunneridae</taxon>
        <taxon>Pentapetalae</taxon>
        <taxon>rosids</taxon>
        <taxon>fabids</taxon>
        <taxon>Fabales</taxon>
        <taxon>Fabaceae</taxon>
        <taxon>Papilionoideae</taxon>
        <taxon>50 kb inversion clade</taxon>
        <taxon>NPAAA clade</taxon>
        <taxon>Hologalegina</taxon>
        <taxon>IRL clade</taxon>
        <taxon>Trifolieae</taxon>
        <taxon>Medicago</taxon>
    </lineage>
</organism>
<protein>
    <submittedName>
        <fullName evidence="1">Uncharacterized protein</fullName>
    </submittedName>
</protein>
<name>A0A396GEX6_MEDTR</name>
<dbReference type="Gramene" id="rna45293">
    <property type="protein sequence ID" value="RHN39283.1"/>
    <property type="gene ID" value="gene45293"/>
</dbReference>